<dbReference type="Proteomes" id="UP001607069">
    <property type="component" value="Unassembled WGS sequence"/>
</dbReference>
<gene>
    <name evidence="2" type="ORF">ACG5V6_24265</name>
</gene>
<accession>A0ABW7HZH0</accession>
<proteinExistence type="predicted"/>
<feature type="region of interest" description="Disordered" evidence="1">
    <location>
        <begin position="80"/>
        <end position="101"/>
    </location>
</feature>
<name>A0ABW7HZH0_9ACTN</name>
<protein>
    <recommendedName>
        <fullName evidence="4">Ribbon-helix-helix protein, CopG family</fullName>
    </recommendedName>
</protein>
<dbReference type="RefSeq" id="WP_279952190.1">
    <property type="nucleotide sequence ID" value="NZ_BAABEN010000050.1"/>
</dbReference>
<evidence type="ECO:0000313" key="3">
    <source>
        <dbReference type="Proteomes" id="UP001607069"/>
    </source>
</evidence>
<sequence length="166" mass="19042">MTVEQIEKATDEARIHERIRSRLCETEDDVHALGIAVAEHTEWRRLGYVMEEEGLEVYDPERDPTAVRWAREEQATRRRAERQEAKRECWEQAEPREQARQEGTAKLVLTVPVDGETYRRLRACAATHGITPRHLIALLAERARTTPDGLVEVTPFAVESAADTEK</sequence>
<evidence type="ECO:0000313" key="2">
    <source>
        <dbReference type="EMBL" id="MFH0251318.1"/>
    </source>
</evidence>
<organism evidence="2 3">
    <name type="scientific">Streptomyces chitinivorans</name>
    <dbReference type="NCBI Taxonomy" id="1257027"/>
    <lineage>
        <taxon>Bacteria</taxon>
        <taxon>Bacillati</taxon>
        <taxon>Actinomycetota</taxon>
        <taxon>Actinomycetes</taxon>
        <taxon>Kitasatosporales</taxon>
        <taxon>Streptomycetaceae</taxon>
        <taxon>Streptomyces</taxon>
    </lineage>
</organism>
<comment type="caution">
    <text evidence="2">The sequence shown here is derived from an EMBL/GenBank/DDBJ whole genome shotgun (WGS) entry which is preliminary data.</text>
</comment>
<evidence type="ECO:0008006" key="4">
    <source>
        <dbReference type="Google" id="ProtNLM"/>
    </source>
</evidence>
<dbReference type="EMBL" id="JBIHMK010000128">
    <property type="protein sequence ID" value="MFH0251318.1"/>
    <property type="molecule type" value="Genomic_DNA"/>
</dbReference>
<reference evidence="2 3" key="1">
    <citation type="submission" date="2024-10" db="EMBL/GenBank/DDBJ databases">
        <authorList>
            <person name="Cho J.-C."/>
        </authorList>
    </citation>
    <scope>NUCLEOTIDE SEQUENCE [LARGE SCALE GENOMIC DNA]</scope>
    <source>
        <strain evidence="2 3">KCTC29696</strain>
    </source>
</reference>
<feature type="compositionally biased region" description="Basic and acidic residues" evidence="1">
    <location>
        <begin position="80"/>
        <end position="100"/>
    </location>
</feature>
<evidence type="ECO:0000256" key="1">
    <source>
        <dbReference type="SAM" id="MobiDB-lite"/>
    </source>
</evidence>
<keyword evidence="3" id="KW-1185">Reference proteome</keyword>